<accession>A0A6I3SPB4</accession>
<comment type="caution">
    <text evidence="1">The sequence shown here is derived from an EMBL/GenBank/DDBJ whole genome shotgun (WGS) entry which is preliminary data.</text>
</comment>
<dbReference type="EMBL" id="WNKU01000027">
    <property type="protein sequence ID" value="MTV50525.1"/>
    <property type="molecule type" value="Genomic_DNA"/>
</dbReference>
<sequence>MNREQRLFLQAMGTPDLPGETGTGRVIRSLSKFTGAAVEKLVGQVQGFSNDAEKPSPAKCKQETAFFIDLGSIGPQV</sequence>
<protein>
    <submittedName>
        <fullName evidence="1">Uncharacterized protein</fullName>
    </submittedName>
</protein>
<evidence type="ECO:0000313" key="2">
    <source>
        <dbReference type="Proteomes" id="UP000430670"/>
    </source>
</evidence>
<keyword evidence="2" id="KW-1185">Reference proteome</keyword>
<dbReference type="AlphaFoldDB" id="A0A6I3SPB4"/>
<evidence type="ECO:0000313" key="1">
    <source>
        <dbReference type="EMBL" id="MTV50525.1"/>
    </source>
</evidence>
<dbReference type="Proteomes" id="UP000430670">
    <property type="component" value="Unassembled WGS sequence"/>
</dbReference>
<reference evidence="1 2" key="1">
    <citation type="submission" date="2019-11" db="EMBL/GenBank/DDBJ databases">
        <title>Whole-genome sequence of a the green, strictly anaerobic photosynthetic bacterium Heliobacillus mobilis DSM 6151.</title>
        <authorList>
            <person name="Kyndt J.A."/>
            <person name="Meyer T.E."/>
        </authorList>
    </citation>
    <scope>NUCLEOTIDE SEQUENCE [LARGE SCALE GENOMIC DNA]</scope>
    <source>
        <strain evidence="1 2">DSM 6151</strain>
    </source>
</reference>
<organism evidence="1 2">
    <name type="scientific">Heliobacterium mobile</name>
    <name type="common">Heliobacillus mobilis</name>
    <dbReference type="NCBI Taxonomy" id="28064"/>
    <lineage>
        <taxon>Bacteria</taxon>
        <taxon>Bacillati</taxon>
        <taxon>Bacillota</taxon>
        <taxon>Clostridia</taxon>
        <taxon>Eubacteriales</taxon>
        <taxon>Heliobacteriaceae</taxon>
        <taxon>Heliobacterium</taxon>
    </lineage>
</organism>
<proteinExistence type="predicted"/>
<name>A0A6I3SPB4_HELMO</name>
<gene>
    <name evidence="1" type="ORF">GJ688_16390</name>
</gene>